<organism evidence="1 2">
    <name type="scientific">Brevibacillus choshinensis</name>
    <dbReference type="NCBI Taxonomy" id="54911"/>
    <lineage>
        <taxon>Bacteria</taxon>
        <taxon>Bacillati</taxon>
        <taxon>Bacillota</taxon>
        <taxon>Bacilli</taxon>
        <taxon>Bacillales</taxon>
        <taxon>Paenibacillaceae</taxon>
        <taxon>Brevibacillus</taxon>
    </lineage>
</organism>
<proteinExistence type="predicted"/>
<keyword evidence="2" id="KW-1185">Reference proteome</keyword>
<accession>A0ABX7FNB7</accession>
<evidence type="ECO:0000313" key="2">
    <source>
        <dbReference type="Proteomes" id="UP000596248"/>
    </source>
</evidence>
<dbReference type="EMBL" id="CP069127">
    <property type="protein sequence ID" value="QRG67723.1"/>
    <property type="molecule type" value="Genomic_DNA"/>
</dbReference>
<name>A0ABX7FNB7_BRECH</name>
<dbReference type="RefSeq" id="WP_203354771.1">
    <property type="nucleotide sequence ID" value="NZ_CP069127.1"/>
</dbReference>
<evidence type="ECO:0000313" key="1">
    <source>
        <dbReference type="EMBL" id="QRG67723.1"/>
    </source>
</evidence>
<reference evidence="1 2" key="1">
    <citation type="submission" date="2021-01" db="EMBL/GenBank/DDBJ databases">
        <title>Identification of strong promoters based on the transcriptome of Brevibacillus choshinensis.</title>
        <authorList>
            <person name="Yao D."/>
            <person name="Zhang K."/>
            <person name="Wu J."/>
        </authorList>
    </citation>
    <scope>NUCLEOTIDE SEQUENCE [LARGE SCALE GENOMIC DNA]</scope>
    <source>
        <strain evidence="1 2">HPD31-SP3</strain>
    </source>
</reference>
<dbReference type="Proteomes" id="UP000596248">
    <property type="component" value="Chromosome"/>
</dbReference>
<sequence>MAKFLMGEILVAEQVQKCVAEEDQMICLNRHAQCDWGDIDLAIKELNEKALLEGGQALYSAYNNGTGVKLYIITTPERDKTMLTIQQVRD</sequence>
<protein>
    <submittedName>
        <fullName evidence="1">Uncharacterized protein</fullName>
    </submittedName>
</protein>
<gene>
    <name evidence="1" type="ORF">JNE38_00310</name>
</gene>